<gene>
    <name evidence="6" type="ORF">GN330_17390</name>
</gene>
<dbReference type="InterPro" id="IPR000847">
    <property type="entry name" value="LysR_HTH_N"/>
</dbReference>
<comment type="similarity">
    <text evidence="1">Belongs to the LysR transcriptional regulatory family.</text>
</comment>
<keyword evidence="3" id="KW-0238">DNA-binding</keyword>
<accession>A0A844QIA2</accession>
<proteinExistence type="inferred from homology"/>
<dbReference type="CDD" id="cd08435">
    <property type="entry name" value="PBP2_GbpR"/>
    <property type="match status" value="1"/>
</dbReference>
<dbReference type="GO" id="GO:0003700">
    <property type="term" value="F:DNA-binding transcription factor activity"/>
    <property type="evidence" value="ECO:0007669"/>
    <property type="project" value="InterPro"/>
</dbReference>
<evidence type="ECO:0000313" key="6">
    <source>
        <dbReference type="EMBL" id="MVA99025.1"/>
    </source>
</evidence>
<keyword evidence="2" id="KW-0805">Transcription regulation</keyword>
<organism evidence="6 7">
    <name type="scientific">Nitratireductor arenosus</name>
    <dbReference type="NCBI Taxonomy" id="2682096"/>
    <lineage>
        <taxon>Bacteria</taxon>
        <taxon>Pseudomonadati</taxon>
        <taxon>Pseudomonadota</taxon>
        <taxon>Alphaproteobacteria</taxon>
        <taxon>Hyphomicrobiales</taxon>
        <taxon>Phyllobacteriaceae</taxon>
        <taxon>Nitratireductor</taxon>
    </lineage>
</organism>
<dbReference type="Gene3D" id="1.10.10.10">
    <property type="entry name" value="Winged helix-like DNA-binding domain superfamily/Winged helix DNA-binding domain"/>
    <property type="match status" value="1"/>
</dbReference>
<dbReference type="RefSeq" id="WP_156713989.1">
    <property type="nucleotide sequence ID" value="NZ_WPHG01000004.1"/>
</dbReference>
<evidence type="ECO:0000259" key="5">
    <source>
        <dbReference type="PROSITE" id="PS50931"/>
    </source>
</evidence>
<evidence type="ECO:0000256" key="2">
    <source>
        <dbReference type="ARBA" id="ARBA00023015"/>
    </source>
</evidence>
<name>A0A844QIA2_9HYPH</name>
<reference evidence="6 7" key="1">
    <citation type="submission" date="2019-12" db="EMBL/GenBank/DDBJ databases">
        <title>Nitratireductor arenosus sp. nov., Isolated from sea sand, Jeju island, South Korea.</title>
        <authorList>
            <person name="Kim W."/>
        </authorList>
    </citation>
    <scope>NUCLEOTIDE SEQUENCE [LARGE SCALE GENOMIC DNA]</scope>
    <source>
        <strain evidence="6 7">CAU 1489</strain>
    </source>
</reference>
<dbReference type="InterPro" id="IPR037405">
    <property type="entry name" value="GbpR_PBP2"/>
</dbReference>
<dbReference type="Gene3D" id="3.40.190.10">
    <property type="entry name" value="Periplasmic binding protein-like II"/>
    <property type="match status" value="2"/>
</dbReference>
<dbReference type="SUPFAM" id="SSF46785">
    <property type="entry name" value="Winged helix' DNA-binding domain"/>
    <property type="match status" value="1"/>
</dbReference>
<evidence type="ECO:0000256" key="1">
    <source>
        <dbReference type="ARBA" id="ARBA00009437"/>
    </source>
</evidence>
<dbReference type="PANTHER" id="PTHR30419:SF8">
    <property type="entry name" value="NITROGEN ASSIMILATION TRANSCRIPTIONAL ACTIVATOR-RELATED"/>
    <property type="match status" value="1"/>
</dbReference>
<dbReference type="Proteomes" id="UP000463224">
    <property type="component" value="Unassembled WGS sequence"/>
</dbReference>
<evidence type="ECO:0000256" key="4">
    <source>
        <dbReference type="ARBA" id="ARBA00023163"/>
    </source>
</evidence>
<dbReference type="Pfam" id="PF00126">
    <property type="entry name" value="HTH_1"/>
    <property type="match status" value="1"/>
</dbReference>
<protein>
    <submittedName>
        <fullName evidence="6">LysR family transcriptional regulator</fullName>
    </submittedName>
</protein>
<comment type="caution">
    <text evidence="6">The sequence shown here is derived from an EMBL/GenBank/DDBJ whole genome shotgun (WGS) entry which is preliminary data.</text>
</comment>
<evidence type="ECO:0000313" key="7">
    <source>
        <dbReference type="Proteomes" id="UP000463224"/>
    </source>
</evidence>
<dbReference type="Pfam" id="PF03466">
    <property type="entry name" value="LysR_substrate"/>
    <property type="match status" value="1"/>
</dbReference>
<evidence type="ECO:0000256" key="3">
    <source>
        <dbReference type="ARBA" id="ARBA00023125"/>
    </source>
</evidence>
<dbReference type="SUPFAM" id="SSF53850">
    <property type="entry name" value="Periplasmic binding protein-like II"/>
    <property type="match status" value="1"/>
</dbReference>
<dbReference type="GO" id="GO:0005829">
    <property type="term" value="C:cytosol"/>
    <property type="evidence" value="ECO:0007669"/>
    <property type="project" value="TreeGrafter"/>
</dbReference>
<keyword evidence="4" id="KW-0804">Transcription</keyword>
<sequence>MKLLASRLTIRHLRMVVAILEEGNLVGAAKRLNMTQSAVTKALQEIEALTRSKLFDRTNRGVVPTIFGETLAEHARFIITQLGHAEEHLADLRDGTGGRIAIGTLLSASAELLPGAIARLRRERPRIVVRIVDGTGDVLVPALRSGELDLVVGRLSEHRERQDVIQETLMDDMACVVARSGHPLAERESLALADLIGWDWILPPQETSLRRQIDIAFRLEGLEPPAHAVESVSLLTNRGLLVNADYLGVLPIQAARREAASGVMSVLPVSLGATRRSIGITTRANARLSPAAKELIEMLREVAAELTAAGSHLD</sequence>
<feature type="domain" description="HTH lysR-type" evidence="5">
    <location>
        <begin position="8"/>
        <end position="65"/>
    </location>
</feature>
<dbReference type="PROSITE" id="PS50931">
    <property type="entry name" value="HTH_LYSR"/>
    <property type="match status" value="1"/>
</dbReference>
<dbReference type="PANTHER" id="PTHR30419">
    <property type="entry name" value="HTH-TYPE TRANSCRIPTIONAL REGULATOR YBHD"/>
    <property type="match status" value="1"/>
</dbReference>
<dbReference type="AlphaFoldDB" id="A0A844QIA2"/>
<dbReference type="InterPro" id="IPR005119">
    <property type="entry name" value="LysR_subst-bd"/>
</dbReference>
<dbReference type="InterPro" id="IPR036388">
    <property type="entry name" value="WH-like_DNA-bd_sf"/>
</dbReference>
<dbReference type="InterPro" id="IPR050950">
    <property type="entry name" value="HTH-type_LysR_regulators"/>
</dbReference>
<keyword evidence="7" id="KW-1185">Reference proteome</keyword>
<dbReference type="InterPro" id="IPR036390">
    <property type="entry name" value="WH_DNA-bd_sf"/>
</dbReference>
<dbReference type="EMBL" id="WPHG01000004">
    <property type="protein sequence ID" value="MVA99025.1"/>
    <property type="molecule type" value="Genomic_DNA"/>
</dbReference>
<dbReference type="GO" id="GO:0003677">
    <property type="term" value="F:DNA binding"/>
    <property type="evidence" value="ECO:0007669"/>
    <property type="project" value="UniProtKB-KW"/>
</dbReference>